<dbReference type="RefSeq" id="XP_031852302.1">
    <property type="nucleotide sequence ID" value="XM_031996411.1"/>
</dbReference>
<protein>
    <submittedName>
        <fullName evidence="1">Uncharacterized protein</fullName>
    </submittedName>
</protein>
<dbReference type="EMBL" id="CABVLU010000001">
    <property type="protein sequence ID" value="VVT47396.1"/>
    <property type="molecule type" value="Genomic_DNA"/>
</dbReference>
<dbReference type="GeneID" id="43580511"/>
<evidence type="ECO:0000313" key="1">
    <source>
        <dbReference type="EMBL" id="VVT47396.1"/>
    </source>
</evidence>
<evidence type="ECO:0000313" key="2">
    <source>
        <dbReference type="Proteomes" id="UP000398389"/>
    </source>
</evidence>
<sequence length="311" mass="35312">MEHQTYQFKRRRIDPKTKLPQDLGPGAATLYMALSYTTRWRHTLPLTWRFLYKVGIPGLSLDFFSSGQNEDGGIKNEELDKRSLYHSFDKKFLPIVGDDEFDGIAKDIAINGGWLFYDIIVALSGASQILKTREIRKSGERIENAIVKFHEWMLFLFHPNEEPSKFSNLVIHVARYHPLHNGSLENWVSRDLKNQLNKVKITESTFRRTGSCYVIALYEVGSTLVVTLGVIHRNDHGAYGPLRVINAFMVIPGINAPKKEKFSTVKIKVEDGTSEQKIKLEPPRTDERWACPAWAAAIKIGLVVSAAVRDG</sequence>
<organism evidence="1 2">
    <name type="scientific">Magnusiomyces paraingens</name>
    <dbReference type="NCBI Taxonomy" id="2606893"/>
    <lineage>
        <taxon>Eukaryota</taxon>
        <taxon>Fungi</taxon>
        <taxon>Dikarya</taxon>
        <taxon>Ascomycota</taxon>
        <taxon>Saccharomycotina</taxon>
        <taxon>Dipodascomycetes</taxon>
        <taxon>Dipodascales</taxon>
        <taxon>Dipodascaceae</taxon>
        <taxon>Magnusiomyces</taxon>
    </lineage>
</organism>
<gene>
    <name evidence="1" type="ORF">SAPINGB_P001690</name>
</gene>
<accession>A0A5E8B948</accession>
<name>A0A5E8B948_9ASCO</name>
<dbReference type="AlphaFoldDB" id="A0A5E8B948"/>
<dbReference type="Proteomes" id="UP000398389">
    <property type="component" value="Unassembled WGS sequence"/>
</dbReference>
<proteinExistence type="predicted"/>
<reference evidence="1 2" key="1">
    <citation type="submission" date="2019-09" db="EMBL/GenBank/DDBJ databases">
        <authorList>
            <person name="Brejova B."/>
        </authorList>
    </citation>
    <scope>NUCLEOTIDE SEQUENCE [LARGE SCALE GENOMIC DNA]</scope>
</reference>
<keyword evidence="2" id="KW-1185">Reference proteome</keyword>